<feature type="domain" description="Beta-lactamase-related" evidence="2">
    <location>
        <begin position="34"/>
        <end position="348"/>
    </location>
</feature>
<dbReference type="Gene3D" id="3.40.710.10">
    <property type="entry name" value="DD-peptidase/beta-lactamase superfamily"/>
    <property type="match status" value="1"/>
</dbReference>
<keyword evidence="4" id="KW-1185">Reference proteome</keyword>
<sequence length="468" mass="49668">MSTLPRRRLLQAAALLPCLPRPAVAAAPNNDAVRRLLAERLRHEGVGLAVARFDGSTVDLAAAGPSRQGGDAIDPARHRFEIGSITKTMVGVLLADAVLRRELTLDQPVESLLPEGTRLRDSADAPIRLVDLATHRSGLPRLPGNLEPTAVPNPADPYAAYDDAALLAGVRQFKATRPRDAHWDYSNFGSGLLAWVIARQARLSLPELFRQRLAQPLGLTGMEWAAPGAAGKDSAQGHNPAGQPVPAWHFLALGGAGAVRATAAELARYGQAALGGFEHPLRGAFDLALQVHSDLGPAPNARMGLGWMLAPELKLATHDGGTYGFSSSLWLNLGERRGALVLANAMVMVNDLARHLLNPSQPLRDVAAEKQAQVAAQQQAALAVPAQALAPLAGVYALNPRFKLTVRAQGGELFAQATGQGEFALFAKSPRLFFARVTPLEVEFEGAEGPAPALVLRQGGQVLRFVKD</sequence>
<dbReference type="GO" id="GO:0016787">
    <property type="term" value="F:hydrolase activity"/>
    <property type="evidence" value="ECO:0007669"/>
    <property type="project" value="UniProtKB-KW"/>
</dbReference>
<dbReference type="SUPFAM" id="SSF56601">
    <property type="entry name" value="beta-lactamase/transpeptidase-like"/>
    <property type="match status" value="1"/>
</dbReference>
<dbReference type="RefSeq" id="WP_127680486.1">
    <property type="nucleotide sequence ID" value="NZ_SACM01000001.1"/>
</dbReference>
<dbReference type="InterPro" id="IPR001466">
    <property type="entry name" value="Beta-lactam-related"/>
</dbReference>
<dbReference type="PANTHER" id="PTHR43283:SF3">
    <property type="entry name" value="BETA-LACTAMASE FAMILY PROTEIN (AFU_ORTHOLOGUE AFUA_5G07500)"/>
    <property type="match status" value="1"/>
</dbReference>
<evidence type="ECO:0000313" key="4">
    <source>
        <dbReference type="Proteomes" id="UP000288587"/>
    </source>
</evidence>
<gene>
    <name evidence="3" type="ORF">EOD73_02320</name>
</gene>
<evidence type="ECO:0000259" key="2">
    <source>
        <dbReference type="Pfam" id="PF00144"/>
    </source>
</evidence>
<comment type="caution">
    <text evidence="3">The sequence shown here is derived from an EMBL/GenBank/DDBJ whole genome shotgun (WGS) entry which is preliminary data.</text>
</comment>
<name>A0A437LR54_9BURK</name>
<dbReference type="Pfam" id="PF00144">
    <property type="entry name" value="Beta-lactamase"/>
    <property type="match status" value="1"/>
</dbReference>
<dbReference type="InterPro" id="IPR012338">
    <property type="entry name" value="Beta-lactam/transpept-like"/>
</dbReference>
<dbReference type="AlphaFoldDB" id="A0A437LR54"/>
<proteinExistence type="predicted"/>
<reference evidence="3 4" key="1">
    <citation type="submission" date="2019-01" db="EMBL/GenBank/DDBJ databases">
        <authorList>
            <person name="Chen W.-M."/>
        </authorList>
    </citation>
    <scope>NUCLEOTIDE SEQUENCE [LARGE SCALE GENOMIC DNA]</scope>
    <source>
        <strain evidence="3 4">CCP-18</strain>
    </source>
</reference>
<feature type="chain" id="PRO_5019145964" evidence="1">
    <location>
        <begin position="26"/>
        <end position="468"/>
    </location>
</feature>
<dbReference type="Proteomes" id="UP000288587">
    <property type="component" value="Unassembled WGS sequence"/>
</dbReference>
<dbReference type="InterPro" id="IPR050789">
    <property type="entry name" value="Diverse_Enzym_Activities"/>
</dbReference>
<keyword evidence="1" id="KW-0732">Signal</keyword>
<dbReference type="PANTHER" id="PTHR43283">
    <property type="entry name" value="BETA-LACTAMASE-RELATED"/>
    <property type="match status" value="1"/>
</dbReference>
<protein>
    <submittedName>
        <fullName evidence="3">Serine hydrolase</fullName>
    </submittedName>
</protein>
<evidence type="ECO:0000313" key="3">
    <source>
        <dbReference type="EMBL" id="RVT87874.1"/>
    </source>
</evidence>
<accession>A0A437LR54</accession>
<dbReference type="OrthoDB" id="5377431at2"/>
<evidence type="ECO:0000256" key="1">
    <source>
        <dbReference type="SAM" id="SignalP"/>
    </source>
</evidence>
<feature type="signal peptide" evidence="1">
    <location>
        <begin position="1"/>
        <end position="25"/>
    </location>
</feature>
<keyword evidence="3" id="KW-0378">Hydrolase</keyword>
<dbReference type="EMBL" id="SACM01000001">
    <property type="protein sequence ID" value="RVT87874.1"/>
    <property type="molecule type" value="Genomic_DNA"/>
</dbReference>
<organism evidence="3 4">
    <name type="scientific">Inhella crocodyli</name>
    <dbReference type="NCBI Taxonomy" id="2499851"/>
    <lineage>
        <taxon>Bacteria</taxon>
        <taxon>Pseudomonadati</taxon>
        <taxon>Pseudomonadota</taxon>
        <taxon>Betaproteobacteria</taxon>
        <taxon>Burkholderiales</taxon>
        <taxon>Sphaerotilaceae</taxon>
        <taxon>Inhella</taxon>
    </lineage>
</organism>